<evidence type="ECO:0000256" key="1">
    <source>
        <dbReference type="ARBA" id="ARBA00001936"/>
    </source>
</evidence>
<feature type="compositionally biased region" description="Basic and acidic residues" evidence="21">
    <location>
        <begin position="545"/>
        <end position="561"/>
    </location>
</feature>
<dbReference type="EC" id="6.5.1.1" evidence="2"/>
<evidence type="ECO:0000256" key="6">
    <source>
        <dbReference type="ARBA" id="ARBA00022722"/>
    </source>
</evidence>
<dbReference type="InterPro" id="IPR014143">
    <property type="entry name" value="NHEJ_ligase_prk"/>
</dbReference>
<evidence type="ECO:0000256" key="15">
    <source>
        <dbReference type="ARBA" id="ARBA00023172"/>
    </source>
</evidence>
<evidence type="ECO:0000256" key="16">
    <source>
        <dbReference type="ARBA" id="ARBA00023204"/>
    </source>
</evidence>
<evidence type="ECO:0000256" key="17">
    <source>
        <dbReference type="ARBA" id="ARBA00023211"/>
    </source>
</evidence>
<feature type="domain" description="ATP-dependent DNA ligase family profile" evidence="22">
    <location>
        <begin position="342"/>
        <end position="436"/>
    </location>
</feature>
<dbReference type="PANTHER" id="PTHR42705:SF2">
    <property type="entry name" value="BIFUNCTIONAL NON-HOMOLOGOUS END JOINING PROTEIN LIGD"/>
    <property type="match status" value="1"/>
</dbReference>
<keyword evidence="5" id="KW-0548">Nucleotidyltransferase</keyword>
<name>A0ABQ6AS83_9BRAD</name>
<evidence type="ECO:0000256" key="3">
    <source>
        <dbReference type="ARBA" id="ARBA00022598"/>
    </source>
</evidence>
<dbReference type="SUPFAM" id="SSF50249">
    <property type="entry name" value="Nucleic acid-binding proteins"/>
    <property type="match status" value="1"/>
</dbReference>
<dbReference type="CDD" id="cd04862">
    <property type="entry name" value="PaeLigD_Pol_like"/>
    <property type="match status" value="1"/>
</dbReference>
<evidence type="ECO:0000256" key="12">
    <source>
        <dbReference type="ARBA" id="ARBA00022840"/>
    </source>
</evidence>
<dbReference type="NCBIfam" id="TIGR02776">
    <property type="entry name" value="NHEJ_ligase_prk"/>
    <property type="match status" value="1"/>
</dbReference>
<keyword evidence="16" id="KW-0234">DNA repair</keyword>
<dbReference type="InterPro" id="IPR052171">
    <property type="entry name" value="NHEJ_LigD"/>
</dbReference>
<evidence type="ECO:0000256" key="19">
    <source>
        <dbReference type="ARBA" id="ARBA00029943"/>
    </source>
</evidence>
<reference evidence="24" key="1">
    <citation type="journal article" date="2019" name="Int. J. Syst. Evol. Microbiol.">
        <title>The Global Catalogue of Microorganisms (GCM) 10K type strain sequencing project: providing services to taxonomists for standard genome sequencing and annotation.</title>
        <authorList>
            <consortium name="The Broad Institute Genomics Platform"/>
            <consortium name="The Broad Institute Genome Sequencing Center for Infectious Disease"/>
            <person name="Wu L."/>
            <person name="Ma J."/>
        </authorList>
    </citation>
    <scope>NUCLEOTIDE SEQUENCE [LARGE SCALE GENOMIC DNA]</scope>
    <source>
        <strain evidence="24">NBRC 102520</strain>
    </source>
</reference>
<dbReference type="Pfam" id="PF01068">
    <property type="entry name" value="DNA_ligase_A_M"/>
    <property type="match status" value="1"/>
</dbReference>
<keyword evidence="4" id="KW-0808">Transferase</keyword>
<dbReference type="GO" id="GO:0016874">
    <property type="term" value="F:ligase activity"/>
    <property type="evidence" value="ECO:0007669"/>
    <property type="project" value="UniProtKB-KW"/>
</dbReference>
<dbReference type="NCBIfam" id="NF004628">
    <property type="entry name" value="PRK05972.1"/>
    <property type="match status" value="1"/>
</dbReference>
<accession>A0ABQ6AS83</accession>
<dbReference type="InterPro" id="IPR033651">
    <property type="entry name" value="PaeLigD_Pol-like"/>
</dbReference>
<keyword evidence="14" id="KW-0238">DNA-binding</keyword>
<keyword evidence="9" id="KW-0227">DNA damage</keyword>
<keyword evidence="3 23" id="KW-0436">Ligase</keyword>
<dbReference type="Gene3D" id="3.90.920.10">
    <property type="entry name" value="DNA primase, PRIM domain"/>
    <property type="match status" value="1"/>
</dbReference>
<dbReference type="NCBIfam" id="TIGR02778">
    <property type="entry name" value="ligD_pol"/>
    <property type="match status" value="1"/>
</dbReference>
<sequence>MLRNLSAYRKKRDFEKTPEPSGETAVAPSKQRRFVIQKHDATRLHYDFRLEFDGVFKSWAVTKGPSLDPHDKRLAVEVEDHPLDYGDFEGTIPEDQYGGGTVMLWDRGTWESEDPERGFKKGDLKFTLHGDKLHGSWVLVRMRNRDGEKRTNWLLIKHRDEYAREGEDNNILEDDKSVASGRAMEQIAEGKGRAPKPFMLAKGTKGKADAVWQSNRAEKETRTIKPAPRTALKKGRVTVATTAKKVSEMPDFVAPQLCTPVERPPPGEGWCHEIKFDGYRVQLRVEDGKATLKTRKGLDWTEKFASIAKEGGALPDVLIDGEIVALDRNGAPSFSALQAALSDGKTDDLIFFAFDLLLAEGLDLRRLPLGERKMKLDELLGARKKRSSQIRYVEHFESGGDAVLQSACKLELEGVVSKKLDAPYRSGRTESWTKAKCRAGHEVVIGGYKTTNGKFRSLMAGVHRGDDLAFVGIVGTGFGADKVKRIMPLLKAAEARERPFGGKNAPKKTRDVHWLKPELVAEIEFAGFTADGNIRQAAFKGLRQDKPAEEVEAETPVKTELAEPSPRKGRANAATRSKQAGTAEVMGVVISKPDKELWPDGGDGEPVTKLDLARYFEAVGEWMIVHLKGRPCSILRAPDGIKGEKFFQRHAMQGMSTLLELAKISGDRKPYLQIDRVEGLAAVAQIGGVELHPWNCAPYAYDTPGRLVFDLDPAPDVAFADVIEAAKQMRERLSDVGMESFCKTTGGKGLHVVVPLLHGARDKVSWKEAKAFAHGVCQWMAADHPERYLLNMSKKLRDGKIFLDYLRNDRLSTAVAALSPRARDGATVSMPLTWAQLKSDLDPKRYTLRTVPGLLARSKAWDGYDDAAASIKAAIKKLAEKVK</sequence>
<dbReference type="InterPro" id="IPR014145">
    <property type="entry name" value="LigD_pol_dom"/>
</dbReference>
<keyword evidence="24" id="KW-1185">Reference proteome</keyword>
<dbReference type="CDD" id="cd07971">
    <property type="entry name" value="OBF_DNA_ligase_LigD"/>
    <property type="match status" value="1"/>
</dbReference>
<dbReference type="Pfam" id="PF21686">
    <property type="entry name" value="LigD_Prim-Pol"/>
    <property type="match status" value="1"/>
</dbReference>
<evidence type="ECO:0000313" key="24">
    <source>
        <dbReference type="Proteomes" id="UP001156905"/>
    </source>
</evidence>
<dbReference type="InterPro" id="IPR012309">
    <property type="entry name" value="DNA_ligase_ATP-dep_C"/>
</dbReference>
<dbReference type="Gene3D" id="2.40.50.140">
    <property type="entry name" value="Nucleic acid-binding proteins"/>
    <property type="match status" value="1"/>
</dbReference>
<dbReference type="InterPro" id="IPR014146">
    <property type="entry name" value="LigD_ligase_dom"/>
</dbReference>
<evidence type="ECO:0000256" key="9">
    <source>
        <dbReference type="ARBA" id="ARBA00022763"/>
    </source>
</evidence>
<keyword evidence="11" id="KW-0269">Exonuclease</keyword>
<evidence type="ECO:0000256" key="18">
    <source>
        <dbReference type="ARBA" id="ARBA00023268"/>
    </source>
</evidence>
<evidence type="ECO:0000256" key="4">
    <source>
        <dbReference type="ARBA" id="ARBA00022679"/>
    </source>
</evidence>
<dbReference type="InterPro" id="IPR014144">
    <property type="entry name" value="LigD_PE_domain"/>
</dbReference>
<comment type="caution">
    <text evidence="23">The sequence shown here is derived from an EMBL/GenBank/DDBJ whole genome shotgun (WGS) entry which is preliminary data.</text>
</comment>
<dbReference type="NCBIfam" id="TIGR02779">
    <property type="entry name" value="NHEJ_ligase_lig"/>
    <property type="match status" value="1"/>
</dbReference>
<evidence type="ECO:0000256" key="7">
    <source>
        <dbReference type="ARBA" id="ARBA00022723"/>
    </source>
</evidence>
<keyword evidence="10" id="KW-0378">Hydrolase</keyword>
<dbReference type="PANTHER" id="PTHR42705">
    <property type="entry name" value="BIFUNCTIONAL NON-HOMOLOGOUS END JOINING PROTEIN LIGD"/>
    <property type="match status" value="1"/>
</dbReference>
<dbReference type="Gene3D" id="3.30.470.30">
    <property type="entry name" value="DNA ligase/mRNA capping enzyme"/>
    <property type="match status" value="1"/>
</dbReference>
<dbReference type="Proteomes" id="UP001156905">
    <property type="component" value="Unassembled WGS sequence"/>
</dbReference>
<evidence type="ECO:0000256" key="11">
    <source>
        <dbReference type="ARBA" id="ARBA00022839"/>
    </source>
</evidence>
<dbReference type="EMBL" id="BSOW01000005">
    <property type="protein sequence ID" value="GLR85072.1"/>
    <property type="molecule type" value="Genomic_DNA"/>
</dbReference>
<dbReference type="SUPFAM" id="SSF56091">
    <property type="entry name" value="DNA ligase/mRNA capping enzyme, catalytic domain"/>
    <property type="match status" value="1"/>
</dbReference>
<keyword evidence="15" id="KW-0233">DNA recombination</keyword>
<organism evidence="23 24">
    <name type="scientific">Bradyrhizobium iriomotense</name>
    <dbReference type="NCBI Taxonomy" id="441950"/>
    <lineage>
        <taxon>Bacteria</taxon>
        <taxon>Pseudomonadati</taxon>
        <taxon>Pseudomonadota</taxon>
        <taxon>Alphaproteobacteria</taxon>
        <taxon>Hyphomicrobiales</taxon>
        <taxon>Nitrobacteraceae</taxon>
        <taxon>Bradyrhizobium</taxon>
    </lineage>
</organism>
<evidence type="ECO:0000256" key="5">
    <source>
        <dbReference type="ARBA" id="ARBA00022695"/>
    </source>
</evidence>
<evidence type="ECO:0000256" key="14">
    <source>
        <dbReference type="ARBA" id="ARBA00023125"/>
    </source>
</evidence>
<keyword evidence="6" id="KW-0540">Nuclease</keyword>
<dbReference type="NCBIfam" id="TIGR02777">
    <property type="entry name" value="LigD_PE_dom"/>
    <property type="match status" value="1"/>
</dbReference>
<feature type="region of interest" description="Disordered" evidence="21">
    <location>
        <begin position="545"/>
        <end position="578"/>
    </location>
</feature>
<keyword evidence="8" id="KW-0547">Nucleotide-binding</keyword>
<evidence type="ECO:0000313" key="23">
    <source>
        <dbReference type="EMBL" id="GLR85072.1"/>
    </source>
</evidence>
<comment type="cofactor">
    <cofactor evidence="1">
        <name>Mn(2+)</name>
        <dbReference type="ChEBI" id="CHEBI:29035"/>
    </cofactor>
</comment>
<keyword evidence="17" id="KW-0464">Manganese</keyword>
<dbReference type="Gene3D" id="3.30.1490.70">
    <property type="match status" value="1"/>
</dbReference>
<comment type="catalytic activity">
    <reaction evidence="20">
        <text>ATP + (deoxyribonucleotide)n-3'-hydroxyl + 5'-phospho-(deoxyribonucleotide)m = (deoxyribonucleotide)n+m + AMP + diphosphate.</text>
        <dbReference type="EC" id="6.5.1.1"/>
    </reaction>
</comment>
<evidence type="ECO:0000259" key="22">
    <source>
        <dbReference type="PROSITE" id="PS50160"/>
    </source>
</evidence>
<evidence type="ECO:0000256" key="13">
    <source>
        <dbReference type="ARBA" id="ARBA00022932"/>
    </source>
</evidence>
<keyword evidence="13" id="KW-0239">DNA-directed DNA polymerase</keyword>
<evidence type="ECO:0000256" key="8">
    <source>
        <dbReference type="ARBA" id="ARBA00022741"/>
    </source>
</evidence>
<dbReference type="Pfam" id="PF13298">
    <property type="entry name" value="LigD_N"/>
    <property type="match status" value="1"/>
</dbReference>
<evidence type="ECO:0000256" key="2">
    <source>
        <dbReference type="ARBA" id="ARBA00012727"/>
    </source>
</evidence>
<dbReference type="RefSeq" id="WP_284263817.1">
    <property type="nucleotide sequence ID" value="NZ_BSOW01000005.1"/>
</dbReference>
<protein>
    <recommendedName>
        <fullName evidence="2">DNA ligase (ATP)</fullName>
        <ecNumber evidence="2">6.5.1.1</ecNumber>
    </recommendedName>
    <alternativeName>
        <fullName evidence="19">NHEJ DNA polymerase</fullName>
    </alternativeName>
</protein>
<dbReference type="CDD" id="cd07906">
    <property type="entry name" value="Adenylation_DNA_ligase_LigD_LigC"/>
    <property type="match status" value="1"/>
</dbReference>
<evidence type="ECO:0000256" key="21">
    <source>
        <dbReference type="SAM" id="MobiDB-lite"/>
    </source>
</evidence>
<keyword evidence="18" id="KW-0511">Multifunctional enzyme</keyword>
<dbReference type="InterPro" id="IPR012340">
    <property type="entry name" value="NA-bd_OB-fold"/>
</dbReference>
<evidence type="ECO:0000256" key="10">
    <source>
        <dbReference type="ARBA" id="ARBA00022801"/>
    </source>
</evidence>
<dbReference type="PROSITE" id="PS50160">
    <property type="entry name" value="DNA_LIGASE_A3"/>
    <property type="match status" value="1"/>
</dbReference>
<gene>
    <name evidence="23" type="primary">ligD</name>
    <name evidence="23" type="ORF">GCM10007857_17820</name>
</gene>
<keyword evidence="7" id="KW-0479">Metal-binding</keyword>
<evidence type="ECO:0000256" key="20">
    <source>
        <dbReference type="ARBA" id="ARBA00034003"/>
    </source>
</evidence>
<proteinExistence type="predicted"/>
<dbReference type="Pfam" id="PF04679">
    <property type="entry name" value="DNA_ligase_A_C"/>
    <property type="match status" value="1"/>
</dbReference>
<keyword evidence="12" id="KW-0067">ATP-binding</keyword>
<dbReference type="InterPro" id="IPR012310">
    <property type="entry name" value="DNA_ligase_ATP-dep_cent"/>
</dbReference>